<dbReference type="SUPFAM" id="SSF51735">
    <property type="entry name" value="NAD(P)-binding Rossmann-fold domains"/>
    <property type="match status" value="1"/>
</dbReference>
<keyword evidence="1" id="KW-0596">Phosphopantetheine</keyword>
<dbReference type="CDD" id="cd05930">
    <property type="entry name" value="A_NRPS"/>
    <property type="match status" value="1"/>
</dbReference>
<protein>
    <submittedName>
        <fullName evidence="5">NRPS-like enzyme</fullName>
    </submittedName>
</protein>
<dbReference type="InterPro" id="IPR009081">
    <property type="entry name" value="PP-bd_ACP"/>
</dbReference>
<keyword evidence="2" id="KW-0597">Phosphoprotein</keyword>
<dbReference type="Pfam" id="PF00501">
    <property type="entry name" value="AMP-binding"/>
    <property type="match status" value="1"/>
</dbReference>
<dbReference type="InterPro" id="IPR036291">
    <property type="entry name" value="NAD(P)-bd_dom_sf"/>
</dbReference>
<evidence type="ECO:0000259" key="4">
    <source>
        <dbReference type="PROSITE" id="PS50075"/>
    </source>
</evidence>
<organism evidence="5 6">
    <name type="scientific">Aspergillus mulundensis</name>
    <dbReference type="NCBI Taxonomy" id="1810919"/>
    <lineage>
        <taxon>Eukaryota</taxon>
        <taxon>Fungi</taxon>
        <taxon>Dikarya</taxon>
        <taxon>Ascomycota</taxon>
        <taxon>Pezizomycotina</taxon>
        <taxon>Eurotiomycetes</taxon>
        <taxon>Eurotiomycetidae</taxon>
        <taxon>Eurotiales</taxon>
        <taxon>Aspergillaceae</taxon>
        <taxon>Aspergillus</taxon>
        <taxon>Aspergillus subgen. Nidulantes</taxon>
    </lineage>
</organism>
<dbReference type="AlphaFoldDB" id="A0A3D8Q9N7"/>
<gene>
    <name evidence="5" type="ORF">DSM5745_11244</name>
</gene>
<dbReference type="InterPro" id="IPR045851">
    <property type="entry name" value="AMP-bd_C_sf"/>
</dbReference>
<dbReference type="CDD" id="cd05235">
    <property type="entry name" value="SDR_e1"/>
    <property type="match status" value="1"/>
</dbReference>
<dbReference type="InterPro" id="IPR020806">
    <property type="entry name" value="PKS_PP-bd"/>
</dbReference>
<evidence type="ECO:0000313" key="5">
    <source>
        <dbReference type="EMBL" id="RDW58553.1"/>
    </source>
</evidence>
<reference evidence="5 6" key="1">
    <citation type="journal article" date="2018" name="IMA Fungus">
        <title>IMA Genome-F 9: Draft genome sequence of Annulohypoxylon stygium, Aspergillus mulundensis, Berkeleyomyces basicola (syn. Thielaviopsis basicola), Ceratocystis smalleyi, two Cercospora beticola strains, Coleophoma cylindrospora, Fusarium fracticaudum, Phialophora cf. hyalina, and Morchella septimelata.</title>
        <authorList>
            <person name="Wingfield B.D."/>
            <person name="Bills G.F."/>
            <person name="Dong Y."/>
            <person name="Huang W."/>
            <person name="Nel W.J."/>
            <person name="Swalarsk-Parry B.S."/>
            <person name="Vaghefi N."/>
            <person name="Wilken P.M."/>
            <person name="An Z."/>
            <person name="de Beer Z.W."/>
            <person name="De Vos L."/>
            <person name="Chen L."/>
            <person name="Duong T.A."/>
            <person name="Gao Y."/>
            <person name="Hammerbacher A."/>
            <person name="Kikkert J.R."/>
            <person name="Li Y."/>
            <person name="Li H."/>
            <person name="Li K."/>
            <person name="Li Q."/>
            <person name="Liu X."/>
            <person name="Ma X."/>
            <person name="Naidoo K."/>
            <person name="Pethybridge S.J."/>
            <person name="Sun J."/>
            <person name="Steenkamp E.T."/>
            <person name="van der Nest M.A."/>
            <person name="van Wyk S."/>
            <person name="Wingfield M.J."/>
            <person name="Xiong C."/>
            <person name="Yue Q."/>
            <person name="Zhang X."/>
        </authorList>
    </citation>
    <scope>NUCLEOTIDE SEQUENCE [LARGE SCALE GENOMIC DNA]</scope>
    <source>
        <strain evidence="5 6">DSM 5745</strain>
    </source>
</reference>
<dbReference type="SUPFAM" id="SSF56801">
    <property type="entry name" value="Acetyl-CoA synthetase-like"/>
    <property type="match status" value="1"/>
</dbReference>
<dbReference type="Proteomes" id="UP000256690">
    <property type="component" value="Unassembled WGS sequence"/>
</dbReference>
<dbReference type="Pfam" id="PF07993">
    <property type="entry name" value="NAD_binding_4"/>
    <property type="match status" value="1"/>
</dbReference>
<dbReference type="PROSITE" id="PS00455">
    <property type="entry name" value="AMP_BINDING"/>
    <property type="match status" value="1"/>
</dbReference>
<evidence type="ECO:0000256" key="2">
    <source>
        <dbReference type="ARBA" id="ARBA00022553"/>
    </source>
</evidence>
<sequence>MSPMNGVPGESRGADLASAFAGRVSINTALTAIESDGHAISYAELLAKSLYLADKVRQMDPLASTPVGILIPRGINHILAQLAVVYAGKACVPLEMKMDDDGLIHILENLHSTLVLTDEANAHRLGGFRYILVEHRVIDTDDMNVPTPSSTSITGPRSCSHIFHTSGTSGKPKAVELFASGLLNLCLDPDANWIKQGQRVGHAASVVFDISLIEIWGSLLNGATIVVLPTEIVLDPLALSTFIKDQRLDVLQLTTSLLNVTAYACPGAFSTLDTLITGGEAINAQSIRAIFQAGPPRRIINGYGPTECCVYCLWHAVSRNEAQRGCIPVGKPFRDVEVYLVDETFRPVGVGEVGELLVAGPGVAGGYIGDERKTAERFISLPQAVKPCSQHPRIAYRTGDLMRRDERGVYYYIGRKDNQVKISGQRVELEAIESDLQETDLVHAATVVKITPEHLGSAPFLVAFCVATSADVTPAAIARDYIARFPRLLVPRFKLIEHFPLQASGKVDRGQLERQYMREIESTHPSVKAGACQCSNLKDDLRFLWLDVLGLPHHGIQPADDFIAMGGTSLMVATLIARIHHAFGVSLPASVLYGNMTLDRLAEFLTHMRPDGQASVSAHKTDEKLWLQDSELGREVHSLSDVPIVADWEAASEGRVFLTGATGFVGAFFLAQILQIPTVTHVCCLVRADDEAHGWSRLHQTLQKYQLHPPNLDKLTVLPGSFGKPDLGLSFEKYESYAEWASVVFHLGAQVNYLATYSAHRQDNVIGTLNMLKFAAHKRIKQTHYTSTIAAYGPTGFVLGTKFLPEDERPAPHMLALHYDTGYAQSQLVAESIVWNAIDNGLPIAIYRPGFVIGHSETGLCNPDDFISRLFASCMDMGTYPLLPRQRKEFVSVDFVAAALLHISRSPENIGHAFNLVHPDKDSAIDISTSFELLNRLASHRRMRPTTYTEWVQSLSLRPEDPLYPLVPMLREKVLGERTRWEVYEGMAEYGRSNLHRALRDAPEVLNCIPMVQLFERCLKSWLGQGAQEGNGK</sequence>
<dbReference type="STRING" id="1810919.A0A3D8Q9N7"/>
<dbReference type="NCBIfam" id="TIGR01746">
    <property type="entry name" value="Thioester-redct"/>
    <property type="match status" value="1"/>
</dbReference>
<feature type="domain" description="Carrier" evidence="4">
    <location>
        <begin position="532"/>
        <end position="609"/>
    </location>
</feature>
<dbReference type="GO" id="GO:0031177">
    <property type="term" value="F:phosphopantetheine binding"/>
    <property type="evidence" value="ECO:0007669"/>
    <property type="project" value="InterPro"/>
</dbReference>
<dbReference type="RefSeq" id="XP_026598179.1">
    <property type="nucleotide sequence ID" value="XM_026753260.1"/>
</dbReference>
<dbReference type="InterPro" id="IPR010080">
    <property type="entry name" value="Thioester_reductase-like_dom"/>
</dbReference>
<dbReference type="PROSITE" id="PS50075">
    <property type="entry name" value="CARRIER"/>
    <property type="match status" value="1"/>
</dbReference>
<keyword evidence="6" id="KW-1185">Reference proteome</keyword>
<proteinExistence type="inferred from homology"/>
<comment type="similarity">
    <text evidence="3">Belongs to the NRP synthetase family.</text>
</comment>
<dbReference type="PANTHER" id="PTHR44845">
    <property type="entry name" value="CARRIER DOMAIN-CONTAINING PROTEIN"/>
    <property type="match status" value="1"/>
</dbReference>
<dbReference type="GeneID" id="38121614"/>
<evidence type="ECO:0000256" key="3">
    <source>
        <dbReference type="ARBA" id="ARBA00029454"/>
    </source>
</evidence>
<dbReference type="InterPro" id="IPR000873">
    <property type="entry name" value="AMP-dep_synth/lig_dom"/>
</dbReference>
<accession>A0A3D8Q9N7</accession>
<dbReference type="SUPFAM" id="SSF47336">
    <property type="entry name" value="ACP-like"/>
    <property type="match status" value="1"/>
</dbReference>
<dbReference type="InterPro" id="IPR036736">
    <property type="entry name" value="ACP-like_sf"/>
</dbReference>
<evidence type="ECO:0000256" key="1">
    <source>
        <dbReference type="ARBA" id="ARBA00022450"/>
    </source>
</evidence>
<dbReference type="Gene3D" id="3.30.300.30">
    <property type="match status" value="1"/>
</dbReference>
<dbReference type="OrthoDB" id="408177at2759"/>
<dbReference type="EMBL" id="PVWQ01000023">
    <property type="protein sequence ID" value="RDW58553.1"/>
    <property type="molecule type" value="Genomic_DNA"/>
</dbReference>
<dbReference type="Pfam" id="PF00550">
    <property type="entry name" value="PP-binding"/>
    <property type="match status" value="1"/>
</dbReference>
<evidence type="ECO:0000313" key="6">
    <source>
        <dbReference type="Proteomes" id="UP000256690"/>
    </source>
</evidence>
<comment type="caution">
    <text evidence="5">The sequence shown here is derived from an EMBL/GenBank/DDBJ whole genome shotgun (WGS) entry which is preliminary data.</text>
</comment>
<dbReference type="InterPro" id="IPR013120">
    <property type="entry name" value="FAR_NAD-bd"/>
</dbReference>
<dbReference type="PANTHER" id="PTHR44845:SF6">
    <property type="entry name" value="BETA-ALANINE-ACTIVATING ENZYME"/>
    <property type="match status" value="1"/>
</dbReference>
<dbReference type="Gene3D" id="3.40.50.12780">
    <property type="entry name" value="N-terminal domain of ligase-like"/>
    <property type="match status" value="1"/>
</dbReference>
<name>A0A3D8Q9N7_9EURO</name>
<dbReference type="InterPro" id="IPR020845">
    <property type="entry name" value="AMP-binding_CS"/>
</dbReference>
<dbReference type="InterPro" id="IPR042099">
    <property type="entry name" value="ANL_N_sf"/>
</dbReference>
<dbReference type="Gene3D" id="3.40.50.720">
    <property type="entry name" value="NAD(P)-binding Rossmann-like Domain"/>
    <property type="match status" value="1"/>
</dbReference>
<dbReference type="Gene3D" id="1.10.1200.10">
    <property type="entry name" value="ACP-like"/>
    <property type="match status" value="1"/>
</dbReference>
<dbReference type="SMART" id="SM00823">
    <property type="entry name" value="PKS_PP"/>
    <property type="match status" value="1"/>
</dbReference>